<comment type="caution">
    <text evidence="3">The sequence shown here is derived from an EMBL/GenBank/DDBJ whole genome shotgun (WGS) entry which is preliminary data.</text>
</comment>
<dbReference type="EMBL" id="BLXT01002845">
    <property type="protein sequence ID" value="GFN98390.1"/>
    <property type="molecule type" value="Genomic_DNA"/>
</dbReference>
<name>A0AAV3ZGV2_9GAST</name>
<evidence type="ECO:0000256" key="2">
    <source>
        <dbReference type="SAM" id="SignalP"/>
    </source>
</evidence>
<accession>A0AAV3ZGV2</accession>
<feature type="compositionally biased region" description="Low complexity" evidence="1">
    <location>
        <begin position="71"/>
        <end position="86"/>
    </location>
</feature>
<proteinExistence type="predicted"/>
<sequence>MTELRFFFKIAFSFLQSLTVQSQNTNDEGTPVDEFDDNADESDIELDWDEEEEIDGNIESSDKLDPDQSNDDNGLGLDLGDANLYQ</sequence>
<gene>
    <name evidence="3" type="ORF">PoB_002489600</name>
</gene>
<organism evidence="3 4">
    <name type="scientific">Plakobranchus ocellatus</name>
    <dbReference type="NCBI Taxonomy" id="259542"/>
    <lineage>
        <taxon>Eukaryota</taxon>
        <taxon>Metazoa</taxon>
        <taxon>Spiralia</taxon>
        <taxon>Lophotrochozoa</taxon>
        <taxon>Mollusca</taxon>
        <taxon>Gastropoda</taxon>
        <taxon>Heterobranchia</taxon>
        <taxon>Euthyneura</taxon>
        <taxon>Panpulmonata</taxon>
        <taxon>Sacoglossa</taxon>
        <taxon>Placobranchoidea</taxon>
        <taxon>Plakobranchidae</taxon>
        <taxon>Plakobranchus</taxon>
    </lineage>
</organism>
<evidence type="ECO:0000313" key="3">
    <source>
        <dbReference type="EMBL" id="GFN98390.1"/>
    </source>
</evidence>
<dbReference type="AlphaFoldDB" id="A0AAV3ZGV2"/>
<feature type="compositionally biased region" description="Acidic residues" evidence="1">
    <location>
        <begin position="30"/>
        <end position="56"/>
    </location>
</feature>
<evidence type="ECO:0000313" key="4">
    <source>
        <dbReference type="Proteomes" id="UP000735302"/>
    </source>
</evidence>
<feature type="region of interest" description="Disordered" evidence="1">
    <location>
        <begin position="22"/>
        <end position="86"/>
    </location>
</feature>
<evidence type="ECO:0000256" key="1">
    <source>
        <dbReference type="SAM" id="MobiDB-lite"/>
    </source>
</evidence>
<reference evidence="3 4" key="1">
    <citation type="journal article" date="2021" name="Elife">
        <title>Chloroplast acquisition without the gene transfer in kleptoplastic sea slugs, Plakobranchus ocellatus.</title>
        <authorList>
            <person name="Maeda T."/>
            <person name="Takahashi S."/>
            <person name="Yoshida T."/>
            <person name="Shimamura S."/>
            <person name="Takaki Y."/>
            <person name="Nagai Y."/>
            <person name="Toyoda A."/>
            <person name="Suzuki Y."/>
            <person name="Arimoto A."/>
            <person name="Ishii H."/>
            <person name="Satoh N."/>
            <person name="Nishiyama T."/>
            <person name="Hasebe M."/>
            <person name="Maruyama T."/>
            <person name="Minagawa J."/>
            <person name="Obokata J."/>
            <person name="Shigenobu S."/>
        </authorList>
    </citation>
    <scope>NUCLEOTIDE SEQUENCE [LARGE SCALE GENOMIC DNA]</scope>
</reference>
<protein>
    <submittedName>
        <fullName evidence="3">Uncharacterized protein</fullName>
    </submittedName>
</protein>
<feature type="signal peptide" evidence="2">
    <location>
        <begin position="1"/>
        <end position="22"/>
    </location>
</feature>
<keyword evidence="4" id="KW-1185">Reference proteome</keyword>
<dbReference type="Proteomes" id="UP000735302">
    <property type="component" value="Unassembled WGS sequence"/>
</dbReference>
<keyword evidence="2" id="KW-0732">Signal</keyword>
<feature type="chain" id="PRO_5043954840" evidence="2">
    <location>
        <begin position="23"/>
        <end position="86"/>
    </location>
</feature>